<dbReference type="InterPro" id="IPR044742">
    <property type="entry name" value="DEAD/DEAH_RhlB"/>
</dbReference>
<sequence length="471" mass="51960">MPTTARAKRPATRRTAKSSSRTNASQSRADRRPDGDTPSRSAKAKAPSKPRRTRTQSNDEKEAAEDGPTFADLGLSKATLATLDEIGFERPSKIQAAFLPIALSGRDCSGQARTGTGKTAAFTLPMLEKLDLDRKVIQGLILAPTRELAEQVSQEMKKLSGGRVKTVVIVGGRPMGPQVDAIKRGAQVVVGTPGRVMDLMGRGQLGLENIAFAVLDEADRMLDDGFRPDIEKILRKCPKDRQTLLLSATMPGEVEELAAKFMKNPAQVDMSEDALVATEMIEQFVLTVDPDRKFGALLHVLKQEKPKQCLVFTRTKRGAEKLYERFSRKLPNCAMMHGDLQQRKREKTLQAFREGQIRMLVATDVVGRGIDISGISHIVNFDVPEFQDDYVHRIGRTGRMSSDTNGRAITFVCRDQGDQLTKIEIRVSQVLPTYPLKDFEAARPVIRKTVQDHDATIIPVKKVTSPLFGGS</sequence>
<dbReference type="EC" id="3.6.4.13" evidence="12"/>
<accession>A0ABX1V8G3</accession>
<dbReference type="CDD" id="cd00268">
    <property type="entry name" value="DEADc"/>
    <property type="match status" value="1"/>
</dbReference>
<feature type="domain" description="DEAD-box RNA helicase Q" evidence="11">
    <location>
        <begin position="68"/>
        <end position="96"/>
    </location>
</feature>
<proteinExistence type="inferred from homology"/>
<dbReference type="CDD" id="cd18787">
    <property type="entry name" value="SF2_C_DEAD"/>
    <property type="match status" value="1"/>
</dbReference>
<dbReference type="InterPro" id="IPR050079">
    <property type="entry name" value="DEAD_box_RNA_helicase"/>
</dbReference>
<feature type="domain" description="Helicase C-terminal" evidence="10">
    <location>
        <begin position="280"/>
        <end position="442"/>
    </location>
</feature>
<dbReference type="Pfam" id="PF00270">
    <property type="entry name" value="DEAD"/>
    <property type="match status" value="1"/>
</dbReference>
<evidence type="ECO:0000256" key="3">
    <source>
        <dbReference type="ARBA" id="ARBA00022806"/>
    </source>
</evidence>
<dbReference type="GO" id="GO:0016787">
    <property type="term" value="F:hydrolase activity"/>
    <property type="evidence" value="ECO:0007669"/>
    <property type="project" value="UniProtKB-KW"/>
</dbReference>
<evidence type="ECO:0000256" key="8">
    <source>
        <dbReference type="SAM" id="MobiDB-lite"/>
    </source>
</evidence>
<organism evidence="12 13">
    <name type="scientific">Alienimonas chondri</name>
    <dbReference type="NCBI Taxonomy" id="2681879"/>
    <lineage>
        <taxon>Bacteria</taxon>
        <taxon>Pseudomonadati</taxon>
        <taxon>Planctomycetota</taxon>
        <taxon>Planctomycetia</taxon>
        <taxon>Planctomycetales</taxon>
        <taxon>Planctomycetaceae</taxon>
        <taxon>Alienimonas</taxon>
    </lineage>
</organism>
<feature type="short sequence motif" description="Q motif" evidence="6">
    <location>
        <begin position="68"/>
        <end position="96"/>
    </location>
</feature>
<comment type="caution">
    <text evidence="12">The sequence shown here is derived from an EMBL/GenBank/DDBJ whole genome shotgun (WGS) entry which is preliminary data.</text>
</comment>
<dbReference type="PANTHER" id="PTHR47959:SF1">
    <property type="entry name" value="ATP-DEPENDENT RNA HELICASE DBPA"/>
    <property type="match status" value="1"/>
</dbReference>
<keyword evidence="2 7" id="KW-0378">Hydrolase</keyword>
<dbReference type="InterPro" id="IPR001650">
    <property type="entry name" value="Helicase_C-like"/>
</dbReference>
<dbReference type="InterPro" id="IPR014001">
    <property type="entry name" value="Helicase_ATP-bd"/>
</dbReference>
<evidence type="ECO:0000256" key="5">
    <source>
        <dbReference type="ARBA" id="ARBA00038437"/>
    </source>
</evidence>
<dbReference type="SUPFAM" id="SSF52540">
    <property type="entry name" value="P-loop containing nucleoside triphosphate hydrolases"/>
    <property type="match status" value="1"/>
</dbReference>
<evidence type="ECO:0000256" key="2">
    <source>
        <dbReference type="ARBA" id="ARBA00022801"/>
    </source>
</evidence>
<keyword evidence="1 7" id="KW-0547">Nucleotide-binding</keyword>
<dbReference type="Gene3D" id="3.40.50.300">
    <property type="entry name" value="P-loop containing nucleotide triphosphate hydrolases"/>
    <property type="match status" value="2"/>
</dbReference>
<keyword evidence="13" id="KW-1185">Reference proteome</keyword>
<dbReference type="PANTHER" id="PTHR47959">
    <property type="entry name" value="ATP-DEPENDENT RNA HELICASE RHLE-RELATED"/>
    <property type="match status" value="1"/>
</dbReference>
<feature type="compositionally biased region" description="Polar residues" evidence="8">
    <location>
        <begin position="18"/>
        <end position="27"/>
    </location>
</feature>
<dbReference type="PROSITE" id="PS51195">
    <property type="entry name" value="Q_MOTIF"/>
    <property type="match status" value="1"/>
</dbReference>
<reference evidence="12 13" key="1">
    <citation type="journal article" date="2020" name="Syst. Appl. Microbiol.">
        <title>Alienimonas chondri sp. nov., a novel planctomycete isolated from the biofilm of the red alga Chondrus crispus.</title>
        <authorList>
            <person name="Vitorino I."/>
            <person name="Albuquerque L."/>
            <person name="Wiegand S."/>
            <person name="Kallscheuer N."/>
            <person name="da Costa M.S."/>
            <person name="Lobo-da-Cunha A."/>
            <person name="Jogler C."/>
            <person name="Lage O.M."/>
        </authorList>
    </citation>
    <scope>NUCLEOTIDE SEQUENCE [LARGE SCALE GENOMIC DNA]</scope>
    <source>
        <strain evidence="12 13">LzC2</strain>
    </source>
</reference>
<dbReference type="InterPro" id="IPR014014">
    <property type="entry name" value="RNA_helicase_DEAD_Q_motif"/>
</dbReference>
<evidence type="ECO:0000259" key="9">
    <source>
        <dbReference type="PROSITE" id="PS51192"/>
    </source>
</evidence>
<feature type="compositionally biased region" description="Basic residues" evidence="8">
    <location>
        <begin position="42"/>
        <end position="54"/>
    </location>
</feature>
<feature type="domain" description="Helicase ATP-binding" evidence="9">
    <location>
        <begin position="99"/>
        <end position="268"/>
    </location>
</feature>
<dbReference type="EMBL" id="WTPX01000008">
    <property type="protein sequence ID" value="NNJ24432.1"/>
    <property type="molecule type" value="Genomic_DNA"/>
</dbReference>
<comment type="similarity">
    <text evidence="5 7">Belongs to the DEAD box helicase family.</text>
</comment>
<dbReference type="InterPro" id="IPR000629">
    <property type="entry name" value="RNA-helicase_DEAD-box_CS"/>
</dbReference>
<dbReference type="InterPro" id="IPR027417">
    <property type="entry name" value="P-loop_NTPase"/>
</dbReference>
<dbReference type="SMART" id="SM00487">
    <property type="entry name" value="DEXDc"/>
    <property type="match status" value="1"/>
</dbReference>
<dbReference type="Proteomes" id="UP000609651">
    <property type="component" value="Unassembled WGS sequence"/>
</dbReference>
<dbReference type="SMART" id="SM00490">
    <property type="entry name" value="HELICc"/>
    <property type="match status" value="1"/>
</dbReference>
<evidence type="ECO:0000256" key="7">
    <source>
        <dbReference type="RuleBase" id="RU000492"/>
    </source>
</evidence>
<protein>
    <submittedName>
        <fullName evidence="12">DEAD-box ATP-dependent RNA helicase CshA</fullName>
        <ecNumber evidence="12">3.6.4.13</ecNumber>
    </submittedName>
</protein>
<dbReference type="PROSITE" id="PS51194">
    <property type="entry name" value="HELICASE_CTER"/>
    <property type="match status" value="1"/>
</dbReference>
<gene>
    <name evidence="12" type="primary">cshA</name>
    <name evidence="12" type="ORF">LzC2_04890</name>
</gene>
<evidence type="ECO:0000259" key="10">
    <source>
        <dbReference type="PROSITE" id="PS51194"/>
    </source>
</evidence>
<feature type="compositionally biased region" description="Basic residues" evidence="8">
    <location>
        <begin position="1"/>
        <end position="16"/>
    </location>
</feature>
<evidence type="ECO:0000256" key="1">
    <source>
        <dbReference type="ARBA" id="ARBA00022741"/>
    </source>
</evidence>
<keyword evidence="3 7" id="KW-0347">Helicase</keyword>
<evidence type="ECO:0000256" key="6">
    <source>
        <dbReference type="PROSITE-ProRule" id="PRU00552"/>
    </source>
</evidence>
<dbReference type="PROSITE" id="PS51192">
    <property type="entry name" value="HELICASE_ATP_BIND_1"/>
    <property type="match status" value="1"/>
</dbReference>
<name>A0ABX1V8G3_9PLAN</name>
<evidence type="ECO:0000259" key="11">
    <source>
        <dbReference type="PROSITE" id="PS51195"/>
    </source>
</evidence>
<feature type="compositionally biased region" description="Basic and acidic residues" evidence="8">
    <location>
        <begin position="28"/>
        <end position="37"/>
    </location>
</feature>
<feature type="region of interest" description="Disordered" evidence="8">
    <location>
        <begin position="1"/>
        <end position="69"/>
    </location>
</feature>
<evidence type="ECO:0000313" key="13">
    <source>
        <dbReference type="Proteomes" id="UP000609651"/>
    </source>
</evidence>
<evidence type="ECO:0000313" key="12">
    <source>
        <dbReference type="EMBL" id="NNJ24432.1"/>
    </source>
</evidence>
<dbReference type="InterPro" id="IPR011545">
    <property type="entry name" value="DEAD/DEAH_box_helicase_dom"/>
</dbReference>
<dbReference type="RefSeq" id="WP_171183372.1">
    <property type="nucleotide sequence ID" value="NZ_WTPX01000008.1"/>
</dbReference>
<keyword evidence="4 7" id="KW-0067">ATP-binding</keyword>
<dbReference type="PROSITE" id="PS00039">
    <property type="entry name" value="DEAD_ATP_HELICASE"/>
    <property type="match status" value="1"/>
</dbReference>
<dbReference type="GO" id="GO:0003724">
    <property type="term" value="F:RNA helicase activity"/>
    <property type="evidence" value="ECO:0007669"/>
    <property type="project" value="UniProtKB-EC"/>
</dbReference>
<dbReference type="Pfam" id="PF00271">
    <property type="entry name" value="Helicase_C"/>
    <property type="match status" value="1"/>
</dbReference>
<evidence type="ECO:0000256" key="4">
    <source>
        <dbReference type="ARBA" id="ARBA00022840"/>
    </source>
</evidence>